<dbReference type="PANTHER" id="PTHR12245">
    <property type="entry name" value="SPRY DOMAIN CONTAINING SOCS BOX PROTEIN"/>
    <property type="match status" value="1"/>
</dbReference>
<feature type="domain" description="B30.2/SPRY" evidence="1">
    <location>
        <begin position="52"/>
        <end position="227"/>
    </location>
</feature>
<dbReference type="GO" id="GO:0019005">
    <property type="term" value="C:SCF ubiquitin ligase complex"/>
    <property type="evidence" value="ECO:0007669"/>
    <property type="project" value="TreeGrafter"/>
</dbReference>
<name>A0A9C6XSR1_FRAOC</name>
<keyword evidence="2" id="KW-1185">Reference proteome</keyword>
<dbReference type="PROSITE" id="PS50188">
    <property type="entry name" value="B302_SPRY"/>
    <property type="match status" value="1"/>
</dbReference>
<reference evidence="3" key="1">
    <citation type="submission" date="2025-08" db="UniProtKB">
        <authorList>
            <consortium name="RefSeq"/>
        </authorList>
    </citation>
    <scope>IDENTIFICATION</scope>
    <source>
        <tissue evidence="3">Whole organism</tissue>
    </source>
</reference>
<dbReference type="KEGG" id="foc:113209263"/>
<dbReference type="Proteomes" id="UP000504606">
    <property type="component" value="Unplaced"/>
</dbReference>
<dbReference type="InterPro" id="IPR003877">
    <property type="entry name" value="SPRY_dom"/>
</dbReference>
<dbReference type="AlphaFoldDB" id="A0A9C6XSR1"/>
<dbReference type="PANTHER" id="PTHR12245:SF12">
    <property type="entry name" value="SPRY DOMAIN-CONTAINING SOCS BOX PROTEIN 3"/>
    <property type="match status" value="1"/>
</dbReference>
<dbReference type="Gene3D" id="2.60.120.920">
    <property type="match status" value="1"/>
</dbReference>
<protein>
    <submittedName>
        <fullName evidence="3">SPRY domain-containing SOCS box protein 3</fullName>
    </submittedName>
</protein>
<evidence type="ECO:0000259" key="1">
    <source>
        <dbReference type="PROSITE" id="PS50188"/>
    </source>
</evidence>
<gene>
    <name evidence="3" type="primary">LOC113209263</name>
</gene>
<dbReference type="SUPFAM" id="SSF49899">
    <property type="entry name" value="Concanavalin A-like lectins/glucanases"/>
    <property type="match status" value="1"/>
</dbReference>
<dbReference type="RefSeq" id="XP_052129266.1">
    <property type="nucleotide sequence ID" value="XM_052273306.1"/>
</dbReference>
<dbReference type="OrthoDB" id="5951542at2759"/>
<dbReference type="InterPro" id="IPR043136">
    <property type="entry name" value="B30.2/SPRY_sf"/>
</dbReference>
<evidence type="ECO:0000313" key="2">
    <source>
        <dbReference type="Proteomes" id="UP000504606"/>
    </source>
</evidence>
<dbReference type="InterPro" id="IPR001870">
    <property type="entry name" value="B30.2/SPRY"/>
</dbReference>
<sequence length="227" mass="24399">MPSLELPQLPQLTLPSADIPWNPGLPAYVTNEHVWRRTWRVSGAIAGPAPPLPAEAEDLGVWSWRCPLPGAGSGAGTDLELPVEVEEAGRRVRFYRRVSCGSASARITRPVNNGRFYWELHLGDRMFGTSIMVGVGTAGVRTNTTGYKNLIGEDEHGWGLSHKGVVWHGGLWSPYTEPFPQNESTTIGVLFDGVAGTLGFFKDGRWLGVAFTGLDKVSGGTEEGGGG</sequence>
<dbReference type="GeneID" id="113209263"/>
<dbReference type="GO" id="GO:0043161">
    <property type="term" value="P:proteasome-mediated ubiquitin-dependent protein catabolic process"/>
    <property type="evidence" value="ECO:0007669"/>
    <property type="project" value="TreeGrafter"/>
</dbReference>
<organism evidence="2 3">
    <name type="scientific">Frankliniella occidentalis</name>
    <name type="common">Western flower thrips</name>
    <name type="synonym">Euthrips occidentalis</name>
    <dbReference type="NCBI Taxonomy" id="133901"/>
    <lineage>
        <taxon>Eukaryota</taxon>
        <taxon>Metazoa</taxon>
        <taxon>Ecdysozoa</taxon>
        <taxon>Arthropoda</taxon>
        <taxon>Hexapoda</taxon>
        <taxon>Insecta</taxon>
        <taxon>Pterygota</taxon>
        <taxon>Neoptera</taxon>
        <taxon>Paraneoptera</taxon>
        <taxon>Thysanoptera</taxon>
        <taxon>Terebrantia</taxon>
        <taxon>Thripoidea</taxon>
        <taxon>Thripidae</taxon>
        <taxon>Frankliniella</taxon>
    </lineage>
</organism>
<evidence type="ECO:0000313" key="3">
    <source>
        <dbReference type="RefSeq" id="XP_052129266.1"/>
    </source>
</evidence>
<proteinExistence type="predicted"/>
<dbReference type="InterPro" id="IPR013320">
    <property type="entry name" value="ConA-like_dom_sf"/>
</dbReference>
<accession>A0A9C6XSR1</accession>
<dbReference type="Pfam" id="PF00622">
    <property type="entry name" value="SPRY"/>
    <property type="match status" value="1"/>
</dbReference>
<dbReference type="CTD" id="53471"/>
<dbReference type="InterPro" id="IPR050672">
    <property type="entry name" value="FBXO45-Fsn/SPSB_families"/>
</dbReference>